<gene>
    <name evidence="7" type="ORF">AVDCRST_MAG34-2213</name>
</gene>
<dbReference type="Gene3D" id="3.30.565.10">
    <property type="entry name" value="Histidine kinase-like ATPase, C-terminal domain"/>
    <property type="match status" value="1"/>
</dbReference>
<evidence type="ECO:0000256" key="2">
    <source>
        <dbReference type="ARBA" id="ARBA00022777"/>
    </source>
</evidence>
<feature type="transmembrane region" description="Helical" evidence="4">
    <location>
        <begin position="21"/>
        <end position="39"/>
    </location>
</feature>
<sequence length="391" mass="40853">MTTRHRAAEAGASAAQQVETTLFRALVVLRVLVTVYTLARNGSRFDQFARPGLLLVAMGVMVGWTAFTVWAYDAPRRRRPALYVADVAVAVGLLLSTLVIESEAMLERQAPTVPTFWVVTPVLACAVGAGWLGPLLAAVVVVAADLSVRTDISRSWGNIFLLFLAGGMVAFSTRMLKEAAEVREAAERAQAVQAERARLARAVHDGVLQVLALVQRRGAEAGGDLAELARLAGEQEAALRRLVQADARSLSLTGTHAGAGPPGGVADLMTALAPLGSATVTVTGPGHPVQVSDDQAREVRAVVGACLDNVARHVGAQAPAWVLVEELGETVVVSVRDEGAGIPDGRLAEAEREGRLGVRESICGRMADLGGSAALVTGPGGTEWELTLSTA</sequence>
<feature type="transmembrane region" description="Helical" evidence="4">
    <location>
        <begin position="120"/>
        <end position="144"/>
    </location>
</feature>
<dbReference type="Pfam" id="PF02518">
    <property type="entry name" value="HATPase_c"/>
    <property type="match status" value="1"/>
</dbReference>
<dbReference type="PANTHER" id="PTHR24421:SF61">
    <property type="entry name" value="OXYGEN SENSOR HISTIDINE KINASE NREB"/>
    <property type="match status" value="1"/>
</dbReference>
<dbReference type="InterPro" id="IPR036890">
    <property type="entry name" value="HATPase_C_sf"/>
</dbReference>
<dbReference type="EMBL" id="CADCUI010000056">
    <property type="protein sequence ID" value="CAA9357623.1"/>
    <property type="molecule type" value="Genomic_DNA"/>
</dbReference>
<dbReference type="InterPro" id="IPR003594">
    <property type="entry name" value="HATPase_dom"/>
</dbReference>
<proteinExistence type="predicted"/>
<keyword evidence="1" id="KW-0808">Transferase</keyword>
<keyword evidence="4" id="KW-0812">Transmembrane</keyword>
<feature type="domain" description="Histidine kinase/HSP90-like ATPase" evidence="5">
    <location>
        <begin position="297"/>
        <end position="388"/>
    </location>
</feature>
<keyword evidence="4" id="KW-0472">Membrane</keyword>
<evidence type="ECO:0000256" key="3">
    <source>
        <dbReference type="ARBA" id="ARBA00023012"/>
    </source>
</evidence>
<evidence type="ECO:0008006" key="8">
    <source>
        <dbReference type="Google" id="ProtNLM"/>
    </source>
</evidence>
<keyword evidence="4" id="KW-1133">Transmembrane helix</keyword>
<dbReference type="SUPFAM" id="SSF55874">
    <property type="entry name" value="ATPase domain of HSP90 chaperone/DNA topoisomerase II/histidine kinase"/>
    <property type="match status" value="1"/>
</dbReference>
<dbReference type="AlphaFoldDB" id="A0A6J4MKA6"/>
<dbReference type="PANTHER" id="PTHR24421">
    <property type="entry name" value="NITRATE/NITRITE SENSOR PROTEIN NARX-RELATED"/>
    <property type="match status" value="1"/>
</dbReference>
<dbReference type="Pfam" id="PF19354">
    <property type="entry name" value="DUF5931"/>
    <property type="match status" value="1"/>
</dbReference>
<evidence type="ECO:0000259" key="6">
    <source>
        <dbReference type="Pfam" id="PF19354"/>
    </source>
</evidence>
<evidence type="ECO:0000259" key="5">
    <source>
        <dbReference type="Pfam" id="PF02518"/>
    </source>
</evidence>
<dbReference type="GO" id="GO:0016301">
    <property type="term" value="F:kinase activity"/>
    <property type="evidence" value="ECO:0007669"/>
    <property type="project" value="UniProtKB-KW"/>
</dbReference>
<dbReference type="InterPro" id="IPR045975">
    <property type="entry name" value="DUF5931"/>
</dbReference>
<dbReference type="InterPro" id="IPR050482">
    <property type="entry name" value="Sensor_HK_TwoCompSys"/>
</dbReference>
<organism evidence="7">
    <name type="scientific">uncultured Nocardioidaceae bacterium</name>
    <dbReference type="NCBI Taxonomy" id="253824"/>
    <lineage>
        <taxon>Bacteria</taxon>
        <taxon>Bacillati</taxon>
        <taxon>Actinomycetota</taxon>
        <taxon>Actinomycetes</taxon>
        <taxon>Propionibacteriales</taxon>
        <taxon>Nocardioidaceae</taxon>
        <taxon>environmental samples</taxon>
    </lineage>
</organism>
<feature type="transmembrane region" description="Helical" evidence="4">
    <location>
        <begin position="51"/>
        <end position="72"/>
    </location>
</feature>
<feature type="transmembrane region" description="Helical" evidence="4">
    <location>
        <begin position="156"/>
        <end position="176"/>
    </location>
</feature>
<dbReference type="NCBIfam" id="NF047322">
    <property type="entry name" value="HK_morpho_MacS"/>
    <property type="match status" value="1"/>
</dbReference>
<dbReference type="GO" id="GO:0000160">
    <property type="term" value="P:phosphorelay signal transduction system"/>
    <property type="evidence" value="ECO:0007669"/>
    <property type="project" value="UniProtKB-KW"/>
</dbReference>
<protein>
    <recommendedName>
        <fullName evidence="8">Two-component system sensor histidine kinase</fullName>
    </recommendedName>
</protein>
<feature type="domain" description="DUF5931" evidence="6">
    <location>
        <begin position="16"/>
        <end position="169"/>
    </location>
</feature>
<keyword evidence="3" id="KW-0902">Two-component regulatory system</keyword>
<name>A0A6J4MKA6_9ACTN</name>
<keyword evidence="2" id="KW-0418">Kinase</keyword>
<feature type="transmembrane region" description="Helical" evidence="4">
    <location>
        <begin position="81"/>
        <end position="100"/>
    </location>
</feature>
<evidence type="ECO:0000256" key="4">
    <source>
        <dbReference type="SAM" id="Phobius"/>
    </source>
</evidence>
<evidence type="ECO:0000256" key="1">
    <source>
        <dbReference type="ARBA" id="ARBA00022679"/>
    </source>
</evidence>
<evidence type="ECO:0000313" key="7">
    <source>
        <dbReference type="EMBL" id="CAA9357623.1"/>
    </source>
</evidence>
<reference evidence="7" key="1">
    <citation type="submission" date="2020-02" db="EMBL/GenBank/DDBJ databases">
        <authorList>
            <person name="Meier V. D."/>
        </authorList>
    </citation>
    <scope>NUCLEOTIDE SEQUENCE</scope>
    <source>
        <strain evidence="7">AVDCRST_MAG34</strain>
    </source>
</reference>
<accession>A0A6J4MKA6</accession>